<dbReference type="GO" id="GO:0008239">
    <property type="term" value="F:dipeptidyl-peptidase activity"/>
    <property type="evidence" value="ECO:0007669"/>
    <property type="project" value="TreeGrafter"/>
</dbReference>
<name>A0A512RGQ1_9BACT</name>
<dbReference type="Pfam" id="PF00326">
    <property type="entry name" value="Peptidase_S9"/>
    <property type="match status" value="1"/>
</dbReference>
<dbReference type="Gene3D" id="3.40.50.1820">
    <property type="entry name" value="alpha/beta hydrolase"/>
    <property type="match status" value="1"/>
</dbReference>
<dbReference type="SUPFAM" id="SSF82171">
    <property type="entry name" value="DPP6 N-terminal domain-like"/>
    <property type="match status" value="1"/>
</dbReference>
<dbReference type="InterPro" id="IPR050278">
    <property type="entry name" value="Serine_Prot_S9B/DPPIV"/>
</dbReference>
<dbReference type="OrthoDB" id="9812921at2"/>
<feature type="chain" id="PRO_5021859342" evidence="1">
    <location>
        <begin position="26"/>
        <end position="709"/>
    </location>
</feature>
<evidence type="ECO:0000313" key="5">
    <source>
        <dbReference type="Proteomes" id="UP000321436"/>
    </source>
</evidence>
<accession>A0A512RGQ1</accession>
<dbReference type="GO" id="GO:0008236">
    <property type="term" value="F:serine-type peptidase activity"/>
    <property type="evidence" value="ECO:0007669"/>
    <property type="project" value="InterPro"/>
</dbReference>
<dbReference type="Gene3D" id="2.140.10.30">
    <property type="entry name" value="Dipeptidylpeptidase IV, N-terminal domain"/>
    <property type="match status" value="1"/>
</dbReference>
<keyword evidence="1" id="KW-0732">Signal</keyword>
<dbReference type="PANTHER" id="PTHR11731">
    <property type="entry name" value="PROTEASE FAMILY S9B,C DIPEPTIDYL-PEPTIDASE IV-RELATED"/>
    <property type="match status" value="1"/>
</dbReference>
<evidence type="ECO:0000313" key="4">
    <source>
        <dbReference type="EMBL" id="GEP94887.1"/>
    </source>
</evidence>
<protein>
    <submittedName>
        <fullName evidence="4">Peptidase S9</fullName>
    </submittedName>
</protein>
<evidence type="ECO:0000259" key="3">
    <source>
        <dbReference type="Pfam" id="PF00930"/>
    </source>
</evidence>
<dbReference type="InterPro" id="IPR029058">
    <property type="entry name" value="AB_hydrolase_fold"/>
</dbReference>
<dbReference type="SUPFAM" id="SSF53474">
    <property type="entry name" value="alpha/beta-Hydrolases"/>
    <property type="match status" value="1"/>
</dbReference>
<proteinExistence type="predicted"/>
<dbReference type="Pfam" id="PF00930">
    <property type="entry name" value="DPPIV_N"/>
    <property type="match status" value="1"/>
</dbReference>
<organism evidence="4 5">
    <name type="scientific">Chitinophaga cymbidii</name>
    <dbReference type="NCBI Taxonomy" id="1096750"/>
    <lineage>
        <taxon>Bacteria</taxon>
        <taxon>Pseudomonadati</taxon>
        <taxon>Bacteroidota</taxon>
        <taxon>Chitinophagia</taxon>
        <taxon>Chitinophagales</taxon>
        <taxon>Chitinophagaceae</taxon>
        <taxon>Chitinophaga</taxon>
    </lineage>
</organism>
<dbReference type="EMBL" id="BKAU01000001">
    <property type="protein sequence ID" value="GEP94887.1"/>
    <property type="molecule type" value="Genomic_DNA"/>
</dbReference>
<dbReference type="Proteomes" id="UP000321436">
    <property type="component" value="Unassembled WGS sequence"/>
</dbReference>
<dbReference type="InterPro" id="IPR002469">
    <property type="entry name" value="Peptidase_S9B_N"/>
</dbReference>
<dbReference type="GO" id="GO:0006508">
    <property type="term" value="P:proteolysis"/>
    <property type="evidence" value="ECO:0007669"/>
    <property type="project" value="InterPro"/>
</dbReference>
<feature type="domain" description="Dipeptidylpeptidase IV N-terminal" evidence="3">
    <location>
        <begin position="103"/>
        <end position="418"/>
    </location>
</feature>
<dbReference type="PANTHER" id="PTHR11731:SF193">
    <property type="entry name" value="DIPEPTIDYL PEPTIDASE 9"/>
    <property type="match status" value="1"/>
</dbReference>
<feature type="signal peptide" evidence="1">
    <location>
        <begin position="1"/>
        <end position="25"/>
    </location>
</feature>
<evidence type="ECO:0000259" key="2">
    <source>
        <dbReference type="Pfam" id="PF00326"/>
    </source>
</evidence>
<keyword evidence="5" id="KW-1185">Reference proteome</keyword>
<evidence type="ECO:0000256" key="1">
    <source>
        <dbReference type="SAM" id="SignalP"/>
    </source>
</evidence>
<feature type="domain" description="Peptidase S9 prolyl oligopeptidase catalytic" evidence="2">
    <location>
        <begin position="503"/>
        <end position="694"/>
    </location>
</feature>
<sequence>MRSTSKSFPAWLAGLSLLAVLPAAAQEKKELTFDQIFTHPVSITEPLPQIRGWADKSHYIETRNGQSLSVDARTGKTSPYTAPAETGSTVSVKDNDIFLRTPSGEEIRLTQDSAVEKNPTLSPDEKYVAFTRNNDLYAVEVASKKETRYTTDGSDVVYNGWASWVYYEEILGRASRYRAFWWSPDSRRIAFMRFDDTQVPMFPIYSEVGQHGFLERTRYPKAGDTNPETKLGVVPVTGGNITWADFNSKDDQYFGQPFWTPDGSALWAQWMNRGQDNLIIYAIDPQTGAKKPVYDEKQATWIDWFTDIHYLSGNKGFILKSDKSGWDHIYLFNMDGSLKEQLTKGDWRVRQILQIDEKKQVIYFTARKEASTRFDLYKVSLRGGEPQRLTFGDFSHDVKLAPGGDYFLTVYSNMRTPPRMALLNDKGKVIRELGNARGEAFDNYVLALPELRTYKTRDGLELPMTIIWPNKMESGKKYPVLISIYGGPDAGTIYDTWRPNPATQWYAKEGLIQVVMDNRAAGHLGKKGMNAIHRQLGKHEIEDYMDGAKWLITQPNVDASKICITGGSFGGYMTCMALTYGAEVFTHGVANFSVTDWQLYDSHYTERYMDTPAENPEGYRITSAITHAAKYKGLLRIIHGTMDDNVHLQNTIQLVNRFQDLGKHFELMLYPGERHGWGGPKGTHSKNEMYRFVYANLLERPLPEGFKGN</sequence>
<reference evidence="4 5" key="1">
    <citation type="submission" date="2019-07" db="EMBL/GenBank/DDBJ databases">
        <title>Whole genome shotgun sequence of Chitinophaga cymbidii NBRC 109752.</title>
        <authorList>
            <person name="Hosoyama A."/>
            <person name="Uohara A."/>
            <person name="Ohji S."/>
            <person name="Ichikawa N."/>
        </authorList>
    </citation>
    <scope>NUCLEOTIDE SEQUENCE [LARGE SCALE GENOMIC DNA]</scope>
    <source>
        <strain evidence="4 5">NBRC 109752</strain>
    </source>
</reference>
<dbReference type="InterPro" id="IPR001375">
    <property type="entry name" value="Peptidase_S9_cat"/>
</dbReference>
<dbReference type="RefSeq" id="WP_146858673.1">
    <property type="nucleotide sequence ID" value="NZ_BKAU01000001.1"/>
</dbReference>
<dbReference type="AlphaFoldDB" id="A0A512RGQ1"/>
<comment type="caution">
    <text evidence="4">The sequence shown here is derived from an EMBL/GenBank/DDBJ whole genome shotgun (WGS) entry which is preliminary data.</text>
</comment>
<gene>
    <name evidence="4" type="primary">dpp4_1</name>
    <name evidence="4" type="ORF">CCY01nite_11470</name>
</gene>